<feature type="domain" description="PRD" evidence="2">
    <location>
        <begin position="178"/>
        <end position="287"/>
    </location>
</feature>
<dbReference type="GO" id="GO:0006355">
    <property type="term" value="P:regulation of DNA-templated transcription"/>
    <property type="evidence" value="ECO:0007669"/>
    <property type="project" value="InterPro"/>
</dbReference>
<dbReference type="SUPFAM" id="SSF50151">
    <property type="entry name" value="SacY-like RNA-binding domain"/>
    <property type="match status" value="1"/>
</dbReference>
<dbReference type="Pfam" id="PF03123">
    <property type="entry name" value="CAT_RBD"/>
    <property type="match status" value="1"/>
</dbReference>
<dbReference type="SMART" id="SM01061">
    <property type="entry name" value="CAT_RBD"/>
    <property type="match status" value="1"/>
</dbReference>
<dbReference type="Proteomes" id="UP000002068">
    <property type="component" value="Chromosome"/>
</dbReference>
<gene>
    <name evidence="3" type="primary">bglG2</name>
    <name evidence="3" type="ordered locus">CD196_2923</name>
</gene>
<dbReference type="InterPro" id="IPR050661">
    <property type="entry name" value="BglG_antiterminators"/>
</dbReference>
<reference evidence="3 4" key="1">
    <citation type="journal article" date="2009" name="Genome Biol.">
        <title>Comparative genome and phenotypic analysis of Clostridium difficile 027 strains provides insight into the evolution of a hypervirulent bacterium.</title>
        <authorList>
            <person name="Stabler R.A."/>
            <person name="He M."/>
            <person name="Dawson L."/>
            <person name="Martin M."/>
            <person name="Valiente E."/>
            <person name="Corton C."/>
            <person name="Lawley T.D."/>
            <person name="Sebaihia M."/>
            <person name="Quail M.A."/>
            <person name="Rose G."/>
            <person name="Gerding D.N."/>
            <person name="Gibert M."/>
            <person name="Popoff M.R."/>
            <person name="Parkhill J."/>
            <person name="Dougan G."/>
            <person name="Wren B.W."/>
        </authorList>
    </citation>
    <scope>NUCLEOTIDE SEQUENCE [LARGE SCALE GENOMIC DNA]</scope>
    <source>
        <strain evidence="3 4">CD196</strain>
    </source>
</reference>
<dbReference type="InterPro" id="IPR011608">
    <property type="entry name" value="PRD"/>
</dbReference>
<evidence type="ECO:0000313" key="4">
    <source>
        <dbReference type="Proteomes" id="UP000002068"/>
    </source>
</evidence>
<dbReference type="PANTHER" id="PTHR30185:SF15">
    <property type="entry name" value="CRYPTIC BETA-GLUCOSIDE BGL OPERON ANTITERMINATOR"/>
    <property type="match status" value="1"/>
</dbReference>
<keyword evidence="1" id="KW-0677">Repeat</keyword>
<dbReference type="PROSITE" id="PS51372">
    <property type="entry name" value="PRD_2"/>
    <property type="match status" value="2"/>
</dbReference>
<evidence type="ECO:0000256" key="1">
    <source>
        <dbReference type="ARBA" id="ARBA00022737"/>
    </source>
</evidence>
<organism evidence="3 4">
    <name type="scientific">Clostridioides difficile (strain CD196)</name>
    <name type="common">Peptoclostridium difficile</name>
    <dbReference type="NCBI Taxonomy" id="645462"/>
    <lineage>
        <taxon>Bacteria</taxon>
        <taxon>Bacillati</taxon>
        <taxon>Bacillota</taxon>
        <taxon>Clostridia</taxon>
        <taxon>Peptostreptococcales</taxon>
        <taxon>Peptostreptococcaceae</taxon>
        <taxon>Clostridioides</taxon>
    </lineage>
</organism>
<dbReference type="Gene3D" id="2.30.24.10">
    <property type="entry name" value="CAT RNA-binding domain"/>
    <property type="match status" value="1"/>
</dbReference>
<dbReference type="Pfam" id="PF00874">
    <property type="entry name" value="PRD"/>
    <property type="match status" value="2"/>
</dbReference>
<proteinExistence type="predicted"/>
<dbReference type="EMBL" id="FN538970">
    <property type="protein sequence ID" value="CBA65846.1"/>
    <property type="molecule type" value="Genomic_DNA"/>
</dbReference>
<sequence>MLKRRIIMIINKILNNNVVITLDDNDEEVIVMGKGIGYQKSKGNLIDKTKVNKVFRISNKEISNKLQELLNNIPIEHMKLSSEIIEYAQIKLNKKLNESIYISLSDHTYSAIQRMKEGINVKNAILWEIKRFYKEEFEIGMKALDIIENKTGIKLPEDEAGFIAFHIVNAQLSEGHTLASDITKLIQEVLSIVRYHFRIEFHEESVFYYRFIMHLKFFAQRLLLDSAHEGETDKELLSIIKSKYNKEFECVVKIKNFIKKQYNYILTDDELIYLTIHLAKVVKDSNM</sequence>
<name>A0A0H3N7C0_CLODC</name>
<dbReference type="PANTHER" id="PTHR30185">
    <property type="entry name" value="CRYPTIC BETA-GLUCOSIDE BGL OPERON ANTITERMINATOR"/>
    <property type="match status" value="1"/>
</dbReference>
<evidence type="ECO:0000259" key="2">
    <source>
        <dbReference type="PROSITE" id="PS51372"/>
    </source>
</evidence>
<protein>
    <submittedName>
        <fullName evidence="3">Transcription antiterminator</fullName>
    </submittedName>
</protein>
<feature type="domain" description="PRD" evidence="2">
    <location>
        <begin position="72"/>
        <end position="177"/>
    </location>
</feature>
<dbReference type="Gene3D" id="1.10.1790.10">
    <property type="entry name" value="PRD domain"/>
    <property type="match status" value="2"/>
</dbReference>
<dbReference type="InterPro" id="IPR036634">
    <property type="entry name" value="PRD_sf"/>
</dbReference>
<dbReference type="InterPro" id="IPR036650">
    <property type="entry name" value="CAT_RNA-bd_dom_sf"/>
</dbReference>
<dbReference type="GO" id="GO:0003723">
    <property type="term" value="F:RNA binding"/>
    <property type="evidence" value="ECO:0007669"/>
    <property type="project" value="InterPro"/>
</dbReference>
<dbReference type="HOGENOM" id="CLU_078802_0_0_9"/>
<dbReference type="InterPro" id="IPR004341">
    <property type="entry name" value="CAT_RNA-bd_dom"/>
</dbReference>
<dbReference type="NCBIfam" id="NF046042">
    <property type="entry name" value="LicT"/>
    <property type="match status" value="1"/>
</dbReference>
<accession>A0A0H3N7C0</accession>
<dbReference type="SUPFAM" id="SSF63520">
    <property type="entry name" value="PTS-regulatory domain, PRD"/>
    <property type="match status" value="2"/>
</dbReference>
<dbReference type="AlphaFoldDB" id="A0A0H3N7C0"/>
<dbReference type="KEGG" id="cdc:CD196_2923"/>
<evidence type="ECO:0000313" key="3">
    <source>
        <dbReference type="EMBL" id="CBA65846.1"/>
    </source>
</evidence>